<organism evidence="1 2">
    <name type="scientific">Gluconobacter potus</name>
    <dbReference type="NCBI Taxonomy" id="2724927"/>
    <lineage>
        <taxon>Bacteria</taxon>
        <taxon>Pseudomonadati</taxon>
        <taxon>Pseudomonadota</taxon>
        <taxon>Alphaproteobacteria</taxon>
        <taxon>Acetobacterales</taxon>
        <taxon>Acetobacteraceae</taxon>
        <taxon>Gluconobacter</taxon>
    </lineage>
</organism>
<reference evidence="1 2" key="2">
    <citation type="submission" date="2020-11" db="EMBL/GenBank/DDBJ databases">
        <title>Description of novel Gluconobacter species.</title>
        <authorList>
            <person name="Cleenwerck I."/>
            <person name="Cnockaert M."/>
            <person name="Borremans W."/>
            <person name="Wieme A.D."/>
            <person name="De Vuyst L."/>
            <person name="Vandamme P."/>
        </authorList>
    </citation>
    <scope>NUCLEOTIDE SEQUENCE [LARGE SCALE GENOMIC DNA]</scope>
    <source>
        <strain evidence="1 2">R-71646</strain>
    </source>
</reference>
<gene>
    <name evidence="1" type="ORF">HKD31_09155</name>
</gene>
<reference evidence="2" key="1">
    <citation type="submission" date="2020-04" db="EMBL/GenBank/DDBJ databases">
        <title>Description of novel Gluconacetobacter.</title>
        <authorList>
            <person name="Sombolestani A."/>
        </authorList>
    </citation>
    <scope>NUCLEOTIDE SEQUENCE [LARGE SCALE GENOMIC DNA]</scope>
    <source>
        <strain evidence="2">R-71646</strain>
    </source>
</reference>
<dbReference type="Proteomes" id="UP000644588">
    <property type="component" value="Unassembled WGS sequence"/>
</dbReference>
<dbReference type="RefSeq" id="WP_194264504.1">
    <property type="nucleotide sequence ID" value="NZ_JABCQF010000004.1"/>
</dbReference>
<sequence length="160" mass="18882">MSNYILFEIYNKNHFEKIRNCVEIFNRHITTEVPVHIEALKSELGDDFVKNFPTYTKKEDEDWRNRWFNTPVNIRKHDPGLKRRMSFESLVSGLLENDFQYLRVARDDEGIGRLEFDSASWPYGGLTQLKNLVRVFSHRIIGIDDGTGYTSLNLEHDKEI</sequence>
<name>A0ABR9YMB2_9PROT</name>
<dbReference type="EMBL" id="JABCQF010000004">
    <property type="protein sequence ID" value="MBF0882912.1"/>
    <property type="molecule type" value="Genomic_DNA"/>
</dbReference>
<protein>
    <recommendedName>
        <fullName evidence="3">YubB ferredoxin-like domain-containing protein</fullName>
    </recommendedName>
</protein>
<comment type="caution">
    <text evidence="1">The sequence shown here is derived from an EMBL/GenBank/DDBJ whole genome shotgun (WGS) entry which is preliminary data.</text>
</comment>
<proteinExistence type="predicted"/>
<evidence type="ECO:0008006" key="3">
    <source>
        <dbReference type="Google" id="ProtNLM"/>
    </source>
</evidence>
<evidence type="ECO:0000313" key="2">
    <source>
        <dbReference type="Proteomes" id="UP000644588"/>
    </source>
</evidence>
<evidence type="ECO:0000313" key="1">
    <source>
        <dbReference type="EMBL" id="MBF0882912.1"/>
    </source>
</evidence>
<keyword evidence="2" id="KW-1185">Reference proteome</keyword>
<accession>A0ABR9YMB2</accession>